<dbReference type="PANTHER" id="PTHR41775:SF1">
    <property type="entry name" value="PEPTIDASE M6-LIKE DOMAIN-CONTAINING PROTEIN"/>
    <property type="match status" value="1"/>
</dbReference>
<dbReference type="EMBL" id="UINC01109114">
    <property type="protein sequence ID" value="SVC75707.1"/>
    <property type="molecule type" value="Genomic_DNA"/>
</dbReference>
<dbReference type="AlphaFoldDB" id="A0A382PS59"/>
<protein>
    <submittedName>
        <fullName evidence="1">Uncharacterized protein</fullName>
    </submittedName>
</protein>
<sequence length="340" mass="37847">YTLNPLQEQENTIYKIPSLYSETEYFVVEYRKQEGMYDENAPGPRSGLVAYRINTEAGNGNAQGPPDELYVYRPGGDLNNNGNFEQAPYSIDYNHTQLNDDTNPSSFLYNGGTGADGGLNLFGVTEAGETISFTVSFGVPILSVDPTSLTFNLDAGEYDVQMVTISNIGEQETVLNYEAIVSNQESYLNPQGGPDGGNYYWTTSEDEPSLDYEWIDIENTATQLNLPGNDEFSSDQISLPFDFHYFGESYNYLDVNANGWVGWDSSNETVWENGDIPSASMPRPAIFGFFDDLNPENNNSNSSASGNIYYHVNEDRAVIWFDDVVRWEGEAGAGTYDFQI</sequence>
<organism evidence="1">
    <name type="scientific">marine metagenome</name>
    <dbReference type="NCBI Taxonomy" id="408172"/>
    <lineage>
        <taxon>unclassified sequences</taxon>
        <taxon>metagenomes</taxon>
        <taxon>ecological metagenomes</taxon>
    </lineage>
</organism>
<feature type="non-terminal residue" evidence="1">
    <location>
        <position position="340"/>
    </location>
</feature>
<feature type="non-terminal residue" evidence="1">
    <location>
        <position position="1"/>
    </location>
</feature>
<proteinExistence type="predicted"/>
<name>A0A382PS59_9ZZZZ</name>
<reference evidence="1" key="1">
    <citation type="submission" date="2018-05" db="EMBL/GenBank/DDBJ databases">
        <authorList>
            <person name="Lanie J.A."/>
            <person name="Ng W.-L."/>
            <person name="Kazmierczak K.M."/>
            <person name="Andrzejewski T.M."/>
            <person name="Davidsen T.M."/>
            <person name="Wayne K.J."/>
            <person name="Tettelin H."/>
            <person name="Glass J.I."/>
            <person name="Rusch D."/>
            <person name="Podicherti R."/>
            <person name="Tsui H.-C.T."/>
            <person name="Winkler M.E."/>
        </authorList>
    </citation>
    <scope>NUCLEOTIDE SEQUENCE</scope>
</reference>
<gene>
    <name evidence="1" type="ORF">METZ01_LOCUS328561</name>
</gene>
<dbReference type="PANTHER" id="PTHR41775">
    <property type="entry name" value="SECRETED PROTEIN-RELATED"/>
    <property type="match status" value="1"/>
</dbReference>
<accession>A0A382PS59</accession>
<evidence type="ECO:0000313" key="1">
    <source>
        <dbReference type="EMBL" id="SVC75707.1"/>
    </source>
</evidence>